<dbReference type="GO" id="GO:0016020">
    <property type="term" value="C:membrane"/>
    <property type="evidence" value="ECO:0007669"/>
    <property type="project" value="TreeGrafter"/>
</dbReference>
<evidence type="ECO:0000259" key="2">
    <source>
        <dbReference type="Pfam" id="PF12697"/>
    </source>
</evidence>
<sequence length="296" mass="32013">MKVHNVIGGAGLRLHVREWGNEDAPSIVFIHGWSQNHLCWKNQYESMLAADFRLVALDLRGHGMSDAPLEAEHYTQPQLWAEDIAAIIDQLNLGRPVLVGWSYGGFIICDYLRAYGTAHVAGINFVGGATTLNKAALGTLIGPGFLDHVVGATGEDLPGNIEAIRNLVRACTYSQLSSDEFETAICWNMAVPAKIRAALLAREIDSDDVLSALAVPVLVSHGQKDTVVLPAMAQHLMALCPEATASWYVETAHAPFLENPTRFNGELSHFALGAHASETTAAKELSNRRDDVPGLV</sequence>
<keyword evidence="4" id="KW-1185">Reference proteome</keyword>
<protein>
    <submittedName>
        <fullName evidence="3">Pimeloyl-ACP methyl ester carboxylesterase</fullName>
    </submittedName>
</protein>
<evidence type="ECO:0000256" key="1">
    <source>
        <dbReference type="ARBA" id="ARBA00022801"/>
    </source>
</evidence>
<dbReference type="Pfam" id="PF12697">
    <property type="entry name" value="Abhydrolase_6"/>
    <property type="match status" value="1"/>
</dbReference>
<organism evidence="3 4">
    <name type="scientific">Rhizobium leucaenae</name>
    <dbReference type="NCBI Taxonomy" id="29450"/>
    <lineage>
        <taxon>Bacteria</taxon>
        <taxon>Pseudomonadati</taxon>
        <taxon>Pseudomonadota</taxon>
        <taxon>Alphaproteobacteria</taxon>
        <taxon>Hyphomicrobiales</taxon>
        <taxon>Rhizobiaceae</taxon>
        <taxon>Rhizobium/Agrobacterium group</taxon>
        <taxon>Rhizobium</taxon>
    </lineage>
</organism>
<gene>
    <name evidence="3" type="ORF">GGE60_002523</name>
</gene>
<dbReference type="OrthoDB" id="9804723at2"/>
<evidence type="ECO:0000313" key="4">
    <source>
        <dbReference type="Proteomes" id="UP000543836"/>
    </source>
</evidence>
<dbReference type="RefSeq" id="WP_081670219.1">
    <property type="nucleotide sequence ID" value="NZ_JACIIG010000005.1"/>
</dbReference>
<evidence type="ECO:0000313" key="3">
    <source>
        <dbReference type="EMBL" id="MBB4568407.1"/>
    </source>
</evidence>
<reference evidence="3 4" key="1">
    <citation type="submission" date="2020-08" db="EMBL/GenBank/DDBJ databases">
        <title>Genomic Encyclopedia of Type Strains, Phase IV (KMG-V): Genome sequencing to study the core and pangenomes of soil and plant-associated prokaryotes.</title>
        <authorList>
            <person name="Whitman W."/>
        </authorList>
    </citation>
    <scope>NUCLEOTIDE SEQUENCE [LARGE SCALE GENOMIC DNA]</scope>
    <source>
        <strain evidence="3 4">SEMIA 492</strain>
    </source>
</reference>
<dbReference type="Proteomes" id="UP000543836">
    <property type="component" value="Unassembled WGS sequence"/>
</dbReference>
<proteinExistence type="predicted"/>
<dbReference type="Gene3D" id="3.40.50.1820">
    <property type="entry name" value="alpha/beta hydrolase"/>
    <property type="match status" value="1"/>
</dbReference>
<accession>A0A7W6ZUE8</accession>
<dbReference type="EMBL" id="JACIIG010000005">
    <property type="protein sequence ID" value="MBB4568407.1"/>
    <property type="molecule type" value="Genomic_DNA"/>
</dbReference>
<dbReference type="AlphaFoldDB" id="A0A7W6ZUE8"/>
<dbReference type="InterPro" id="IPR050266">
    <property type="entry name" value="AB_hydrolase_sf"/>
</dbReference>
<keyword evidence="1" id="KW-0378">Hydrolase</keyword>
<dbReference type="InterPro" id="IPR000073">
    <property type="entry name" value="AB_hydrolase_1"/>
</dbReference>
<dbReference type="SUPFAM" id="SSF53474">
    <property type="entry name" value="alpha/beta-Hydrolases"/>
    <property type="match status" value="1"/>
</dbReference>
<dbReference type="GO" id="GO:0016787">
    <property type="term" value="F:hydrolase activity"/>
    <property type="evidence" value="ECO:0007669"/>
    <property type="project" value="UniProtKB-KW"/>
</dbReference>
<name>A0A7W6ZUE8_9HYPH</name>
<dbReference type="PANTHER" id="PTHR43798:SF31">
    <property type="entry name" value="AB HYDROLASE SUPERFAMILY PROTEIN YCLE"/>
    <property type="match status" value="1"/>
</dbReference>
<dbReference type="InterPro" id="IPR029058">
    <property type="entry name" value="AB_hydrolase_fold"/>
</dbReference>
<feature type="domain" description="AB hydrolase-1" evidence="2">
    <location>
        <begin position="27"/>
        <end position="264"/>
    </location>
</feature>
<comment type="caution">
    <text evidence="3">The sequence shown here is derived from an EMBL/GenBank/DDBJ whole genome shotgun (WGS) entry which is preliminary data.</text>
</comment>
<dbReference type="PANTHER" id="PTHR43798">
    <property type="entry name" value="MONOACYLGLYCEROL LIPASE"/>
    <property type="match status" value="1"/>
</dbReference>
<dbReference type="PRINTS" id="PR00111">
    <property type="entry name" value="ABHYDROLASE"/>
</dbReference>